<reference evidence="1" key="1">
    <citation type="submission" date="2020-03" db="EMBL/GenBank/DDBJ databases">
        <title>A high-quality chromosome-level genome assembly of a woody plant with both climbing and erect habits, Rhamnella rubrinervis.</title>
        <authorList>
            <person name="Lu Z."/>
            <person name="Yang Y."/>
            <person name="Zhu X."/>
            <person name="Sun Y."/>
        </authorList>
    </citation>
    <scope>NUCLEOTIDE SEQUENCE</scope>
    <source>
        <strain evidence="1">BYM</strain>
        <tissue evidence="1">Leaf</tissue>
    </source>
</reference>
<accession>A0A8K0GQV6</accession>
<dbReference type="EMBL" id="VOIH02000011">
    <property type="protein sequence ID" value="KAF3433513.1"/>
    <property type="molecule type" value="Genomic_DNA"/>
</dbReference>
<dbReference type="Gene3D" id="2.40.70.10">
    <property type="entry name" value="Acid Proteases"/>
    <property type="match status" value="1"/>
</dbReference>
<evidence type="ECO:0000313" key="2">
    <source>
        <dbReference type="Proteomes" id="UP000796880"/>
    </source>
</evidence>
<dbReference type="InterPro" id="IPR021109">
    <property type="entry name" value="Peptidase_aspartic_dom_sf"/>
</dbReference>
<organism evidence="1 2">
    <name type="scientific">Rhamnella rubrinervis</name>
    <dbReference type="NCBI Taxonomy" id="2594499"/>
    <lineage>
        <taxon>Eukaryota</taxon>
        <taxon>Viridiplantae</taxon>
        <taxon>Streptophyta</taxon>
        <taxon>Embryophyta</taxon>
        <taxon>Tracheophyta</taxon>
        <taxon>Spermatophyta</taxon>
        <taxon>Magnoliopsida</taxon>
        <taxon>eudicotyledons</taxon>
        <taxon>Gunneridae</taxon>
        <taxon>Pentapetalae</taxon>
        <taxon>rosids</taxon>
        <taxon>fabids</taxon>
        <taxon>Rosales</taxon>
        <taxon>Rhamnaceae</taxon>
        <taxon>rhamnoid group</taxon>
        <taxon>Rhamneae</taxon>
        <taxon>Rhamnella</taxon>
    </lineage>
</organism>
<dbReference type="OrthoDB" id="1166097at2759"/>
<dbReference type="AlphaFoldDB" id="A0A8K0GQV6"/>
<dbReference type="PANTHER" id="PTHR33240:SF8">
    <property type="entry name" value="OS03G0439900 PROTEIN"/>
    <property type="match status" value="1"/>
</dbReference>
<sequence length="302" mass="33926">MIENVGSHELEEGIVIVVTNEQHSQSSSNEQRSQAELHFNLCKPIPPSSLQQPLQDPISLKLAKIHRGWQTKAPLGQTVEALNSLPKRCLLSVEERQAMIPTCILQSDRDAVMCKERGNATEECRALKREIEELLRRGYLKQFVSELDNHSSDIHKKESPRKKTPQRTNIELENDGRTIIFTSEDTTEVLYPHDNELVVTLNVGNCTITWILVDNGSLTDIIFSNTLDKMGISPSAIQPTKATLVGYDRNESLAKGRIILPVTAKSMTQMTEMMVVDAPSAYNMILGRPWLHTMKAVPSTYH</sequence>
<dbReference type="SUPFAM" id="SSF50630">
    <property type="entry name" value="Acid proteases"/>
    <property type="match status" value="1"/>
</dbReference>
<dbReference type="PANTHER" id="PTHR33240">
    <property type="entry name" value="OS08G0508500 PROTEIN"/>
    <property type="match status" value="1"/>
</dbReference>
<proteinExistence type="predicted"/>
<keyword evidence="2" id="KW-1185">Reference proteome</keyword>
<dbReference type="CDD" id="cd00303">
    <property type="entry name" value="retropepsin_like"/>
    <property type="match status" value="1"/>
</dbReference>
<dbReference type="Proteomes" id="UP000796880">
    <property type="component" value="Unassembled WGS sequence"/>
</dbReference>
<comment type="caution">
    <text evidence="1">The sequence shown here is derived from an EMBL/GenBank/DDBJ whole genome shotgun (WGS) entry which is preliminary data.</text>
</comment>
<name>A0A8K0GQV6_9ROSA</name>
<protein>
    <submittedName>
        <fullName evidence="1">Uncharacterized protein</fullName>
    </submittedName>
</protein>
<gene>
    <name evidence="1" type="ORF">FNV43_RR24615</name>
</gene>
<evidence type="ECO:0000313" key="1">
    <source>
        <dbReference type="EMBL" id="KAF3433513.1"/>
    </source>
</evidence>